<proteinExistence type="predicted"/>
<name>A0A494VLK0_9SPHI</name>
<gene>
    <name evidence="1" type="ORF">HYN43_012970</name>
</gene>
<evidence type="ECO:0000313" key="2">
    <source>
        <dbReference type="Proteomes" id="UP000270046"/>
    </source>
</evidence>
<reference evidence="1 2" key="1">
    <citation type="submission" date="2018-10" db="EMBL/GenBank/DDBJ databases">
        <title>Genome sequencing of Mucilaginibacter sp. HYN0043.</title>
        <authorList>
            <person name="Kim M."/>
            <person name="Yi H."/>
        </authorList>
    </citation>
    <scope>NUCLEOTIDE SEQUENCE [LARGE SCALE GENOMIC DNA]</scope>
    <source>
        <strain evidence="1 2">HYN0043</strain>
    </source>
</reference>
<evidence type="ECO:0000313" key="1">
    <source>
        <dbReference type="EMBL" id="AYL96146.1"/>
    </source>
</evidence>
<dbReference type="KEGG" id="muh:HYN43_012970"/>
<dbReference type="OrthoDB" id="1490576at2"/>
<dbReference type="AlphaFoldDB" id="A0A494VLK0"/>
<dbReference type="RefSeq" id="WP_119409750.1">
    <property type="nucleotide sequence ID" value="NZ_CP032869.1"/>
</dbReference>
<keyword evidence="2" id="KW-1185">Reference proteome</keyword>
<sequence>MNWKNTEKAIYAAVNNQAQQFALKDTAEYPLAFNVDMPTSYAFNNGNLSFKFTDFVCSDLRDVQLISDACVKTGDQVSIRLMLDKITLKGRYTINAKMAHKITMDTAGNMLDFEDERDLLQAAGADSGRKDTLSADEQRAFAANAQDQEKRLMDTPAGRELMKTYREHNEIYNEVFNTNPAARRSWYANGATAAMARDTDFALKTEGVVVNSPTKTYGVKNTSYNANAILQQLNIFSNTLIADPDFDITDPDSKPDPDSKYYKAAAAALSFGKAVDLNTHNNDKNINPLTANQVYDHVNNSNAMLPPVTVEEVMNVFSQANGKGGADEAEGKGWIVLDEEQRKLVRMWQTEAIQRKAFDPNMAATVLWEGECGAEIINTTVDVELSINEAAQQITIDKTSVSLPTFEFDIDDSSWTGKAAEVIRERVSQLYFIKSLISRQIEQGIQTVINQSVLTALQAS</sequence>
<protein>
    <submittedName>
        <fullName evidence="1">Uncharacterized protein</fullName>
    </submittedName>
</protein>
<accession>A0A494VLK0</accession>
<dbReference type="EMBL" id="CP032869">
    <property type="protein sequence ID" value="AYL96146.1"/>
    <property type="molecule type" value="Genomic_DNA"/>
</dbReference>
<dbReference type="Proteomes" id="UP000270046">
    <property type="component" value="Chromosome"/>
</dbReference>
<organism evidence="1 2">
    <name type="scientific">Mucilaginibacter celer</name>
    <dbReference type="NCBI Taxonomy" id="2305508"/>
    <lineage>
        <taxon>Bacteria</taxon>
        <taxon>Pseudomonadati</taxon>
        <taxon>Bacteroidota</taxon>
        <taxon>Sphingobacteriia</taxon>
        <taxon>Sphingobacteriales</taxon>
        <taxon>Sphingobacteriaceae</taxon>
        <taxon>Mucilaginibacter</taxon>
    </lineage>
</organism>